<protein>
    <submittedName>
        <fullName evidence="3">Phosphoesterase RecJ domain protein</fullName>
    </submittedName>
</protein>
<dbReference type="SUPFAM" id="SSF64182">
    <property type="entry name" value="DHH phosphoesterases"/>
    <property type="match status" value="1"/>
</dbReference>
<dbReference type="EMBL" id="CP002582">
    <property type="protein sequence ID" value="ADZ82981.1"/>
    <property type="molecule type" value="Genomic_DNA"/>
</dbReference>
<dbReference type="Pfam" id="PF02272">
    <property type="entry name" value="DHHA1"/>
    <property type="match status" value="1"/>
</dbReference>
<dbReference type="AlphaFoldDB" id="F2JGM6"/>
<evidence type="ECO:0000313" key="4">
    <source>
        <dbReference type="Proteomes" id="UP000008467"/>
    </source>
</evidence>
<gene>
    <name evidence="3" type="ordered locus">Clole_1254</name>
</gene>
<keyword evidence="4" id="KW-1185">Reference proteome</keyword>
<dbReference type="Gene3D" id="3.90.1640.10">
    <property type="entry name" value="inorganic pyrophosphatase (n-terminal core)"/>
    <property type="match status" value="1"/>
</dbReference>
<dbReference type="KEGG" id="cle:Clole_1254"/>
<dbReference type="Gene3D" id="3.10.310.30">
    <property type="match status" value="1"/>
</dbReference>
<name>F2JGM6_CELLD</name>
<dbReference type="eggNOG" id="COG0618">
    <property type="taxonomic scope" value="Bacteria"/>
</dbReference>
<dbReference type="InterPro" id="IPR003156">
    <property type="entry name" value="DHHA1_dom"/>
</dbReference>
<reference evidence="3 4" key="1">
    <citation type="journal article" date="2011" name="J. Bacteriol.">
        <title>Complete genome sequence of the cellulose-degrading bacterium Cellulosilyticum lentocellum.</title>
        <authorList>
            <consortium name="US DOE Joint Genome Institute"/>
            <person name="Miller D.A."/>
            <person name="Suen G."/>
            <person name="Bruce D."/>
            <person name="Copeland A."/>
            <person name="Cheng J.F."/>
            <person name="Detter C."/>
            <person name="Goodwin L.A."/>
            <person name="Han C.S."/>
            <person name="Hauser L.J."/>
            <person name="Land M.L."/>
            <person name="Lapidus A."/>
            <person name="Lucas S."/>
            <person name="Meincke L."/>
            <person name="Pitluck S."/>
            <person name="Tapia R."/>
            <person name="Teshima H."/>
            <person name="Woyke T."/>
            <person name="Fox B.G."/>
            <person name="Angert E.R."/>
            <person name="Currie C.R."/>
        </authorList>
    </citation>
    <scope>NUCLEOTIDE SEQUENCE [LARGE SCALE GENOMIC DNA]</scope>
    <source>
        <strain evidence="4">ATCC 49066 / DSM 5427 / NCIMB 11756 / RHM5</strain>
    </source>
</reference>
<dbReference type="RefSeq" id="WP_013656280.1">
    <property type="nucleotide sequence ID" value="NC_015275.1"/>
</dbReference>
<dbReference type="InterPro" id="IPR038763">
    <property type="entry name" value="DHH_sf"/>
</dbReference>
<dbReference type="InterPro" id="IPR001667">
    <property type="entry name" value="DDH_dom"/>
</dbReference>
<dbReference type="STRING" id="642492.Clole_1254"/>
<feature type="domain" description="DHHA1" evidence="2">
    <location>
        <begin position="214"/>
        <end position="299"/>
    </location>
</feature>
<dbReference type="Pfam" id="PF01368">
    <property type="entry name" value="DHH"/>
    <property type="match status" value="1"/>
</dbReference>
<dbReference type="PANTHER" id="PTHR47618:SF1">
    <property type="entry name" value="BIFUNCTIONAL OLIGORIBONUCLEASE AND PAP PHOSPHATASE NRNA"/>
    <property type="match status" value="1"/>
</dbReference>
<proteinExistence type="predicted"/>
<accession>F2JGM6</accession>
<dbReference type="Proteomes" id="UP000008467">
    <property type="component" value="Chromosome"/>
</dbReference>
<dbReference type="HOGENOM" id="CLU_022241_0_0_9"/>
<evidence type="ECO:0000313" key="3">
    <source>
        <dbReference type="EMBL" id="ADZ82981.1"/>
    </source>
</evidence>
<sequence length="496" mass="56651">MRLAELEVYNQIIIQCHDNPDPDTIAAGYALYKYFESKGKEVRLVYGGNLLITKPNIVMFIEALRIPIEYIEELKVEGLLITVDCQYGAGNVRHLGAEHVAIIDHHVQEVPAIKLQEIRNYLASSATVVWDMLCEAGYDVNEHPDVSMALYYGLFTDSSSFIEISHPLDKDMRDSLKYDKQLLRRLRNAVLTLRELEIAGMALIRHSYNDAHKYVMVKAQECDPNILGLISDFALQVDSVNVCIVYNEANEGIKFSVRSCVKEVMANELAAYLAGDLGNGGGHVERAAGFISKSKFNELYGHLNYDEYFLRKLTAYYQSFEVVDAGKMQIDLSKLRHYKKIPIPIGFVRLSEVLPEGEPIIIRSLESDIERIVKASDILIIDREGSISLMNEERFGTNYKILEEPFDVKIEYFPRIRKQNTGKVLYLESYTKKCIMKGDNTIYARPLEKAVKVFTVYSPDKYKYGHVGDYLAISETDTNDVYIIEQEIFKKTYTEI</sequence>
<organism evidence="3 4">
    <name type="scientific">Cellulosilyticum lentocellum (strain ATCC 49066 / DSM 5427 / NCIMB 11756 / RHM5)</name>
    <name type="common">Clostridium lentocellum</name>
    <dbReference type="NCBI Taxonomy" id="642492"/>
    <lineage>
        <taxon>Bacteria</taxon>
        <taxon>Bacillati</taxon>
        <taxon>Bacillota</taxon>
        <taxon>Clostridia</taxon>
        <taxon>Lachnospirales</taxon>
        <taxon>Cellulosilyticaceae</taxon>
        <taxon>Cellulosilyticum</taxon>
    </lineage>
</organism>
<dbReference type="PANTHER" id="PTHR47618">
    <property type="entry name" value="BIFUNCTIONAL OLIGORIBONUCLEASE AND PAP PHOSPHATASE NRNA"/>
    <property type="match status" value="1"/>
</dbReference>
<dbReference type="GO" id="GO:0003676">
    <property type="term" value="F:nucleic acid binding"/>
    <property type="evidence" value="ECO:0007669"/>
    <property type="project" value="InterPro"/>
</dbReference>
<evidence type="ECO:0000259" key="2">
    <source>
        <dbReference type="Pfam" id="PF02272"/>
    </source>
</evidence>
<feature type="domain" description="DDH" evidence="1">
    <location>
        <begin position="11"/>
        <end position="141"/>
    </location>
</feature>
<evidence type="ECO:0000259" key="1">
    <source>
        <dbReference type="Pfam" id="PF01368"/>
    </source>
</evidence>
<dbReference type="InterPro" id="IPR051319">
    <property type="entry name" value="Oligoribo/pAp-PDE_c-di-AMP_PDE"/>
</dbReference>